<reference evidence="1 2" key="1">
    <citation type="submission" date="2019-12" db="EMBL/GenBank/DDBJ databases">
        <title>Genome sequencing and assembly of endphytes of Porphyra tenera.</title>
        <authorList>
            <person name="Park J.M."/>
            <person name="Shin R."/>
            <person name="Jo S.H."/>
        </authorList>
    </citation>
    <scope>NUCLEOTIDE SEQUENCE [LARGE SCALE GENOMIC DNA]</scope>
    <source>
        <strain evidence="1 2">GPM4</strain>
    </source>
</reference>
<dbReference type="Pfam" id="PF11528">
    <property type="entry name" value="DUF3224"/>
    <property type="match status" value="1"/>
</dbReference>
<dbReference type="OrthoDB" id="69764at2"/>
<proteinExistence type="predicted"/>
<accession>A0A857JQI4</accession>
<name>A0A857JQI4_9ALTE</name>
<evidence type="ECO:0000313" key="1">
    <source>
        <dbReference type="EMBL" id="QHJ13410.1"/>
    </source>
</evidence>
<organism evidence="1 2">
    <name type="scientific">Paraglaciecola mesophila</name>
    <dbReference type="NCBI Taxonomy" id="197222"/>
    <lineage>
        <taxon>Bacteria</taxon>
        <taxon>Pseudomonadati</taxon>
        <taxon>Pseudomonadota</taxon>
        <taxon>Gammaproteobacteria</taxon>
        <taxon>Alteromonadales</taxon>
        <taxon>Alteromonadaceae</taxon>
        <taxon>Paraglaciecola</taxon>
    </lineage>
</organism>
<evidence type="ECO:0000313" key="2">
    <source>
        <dbReference type="Proteomes" id="UP000464524"/>
    </source>
</evidence>
<dbReference type="RefSeq" id="WP_160181502.1">
    <property type="nucleotide sequence ID" value="NZ_CP047656.1"/>
</dbReference>
<dbReference type="AlphaFoldDB" id="A0A857JQI4"/>
<dbReference type="SUPFAM" id="SSF159238">
    <property type="entry name" value="SO1590-like"/>
    <property type="match status" value="1"/>
</dbReference>
<dbReference type="Proteomes" id="UP000464524">
    <property type="component" value="Chromosome"/>
</dbReference>
<dbReference type="Gene3D" id="2.40.350.10">
    <property type="entry name" value="SO1590-like"/>
    <property type="match status" value="1"/>
</dbReference>
<sequence length="123" mass="13192">MLATGTFEVDLSPQDDKTAPAGRMLIDKAYVGDLVGTGAGQMISKRTENGVAIYFAIEEVTATLDGKAGQFTLLHRGKMSAQEQSLDISILESSGSGELSSISGRMRIIQLDGKHSYELDYAF</sequence>
<dbReference type="InterPro" id="IPR021607">
    <property type="entry name" value="DUF3224"/>
</dbReference>
<dbReference type="KEGG" id="pmes:FX988_03671"/>
<evidence type="ECO:0008006" key="3">
    <source>
        <dbReference type="Google" id="ProtNLM"/>
    </source>
</evidence>
<gene>
    <name evidence="1" type="ORF">FX988_03671</name>
</gene>
<dbReference type="InterPro" id="IPR023159">
    <property type="entry name" value="SO1590-like_sf"/>
</dbReference>
<keyword evidence="2" id="KW-1185">Reference proteome</keyword>
<protein>
    <recommendedName>
        <fullName evidence="3">DUF3224 domain-containing protein</fullName>
    </recommendedName>
</protein>
<dbReference type="EMBL" id="CP047656">
    <property type="protein sequence ID" value="QHJ13410.1"/>
    <property type="molecule type" value="Genomic_DNA"/>
</dbReference>